<accession>A0AAE9KPU2</accession>
<dbReference type="Pfam" id="PF00437">
    <property type="entry name" value="T2SSE"/>
    <property type="match status" value="1"/>
</dbReference>
<dbReference type="Proteomes" id="UP000830925">
    <property type="component" value="Chromosome"/>
</dbReference>
<dbReference type="PANTHER" id="PTHR30486">
    <property type="entry name" value="TWITCHING MOTILITY PROTEIN PILT"/>
    <property type="match status" value="1"/>
</dbReference>
<evidence type="ECO:0000256" key="1">
    <source>
        <dbReference type="ARBA" id="ARBA00006611"/>
    </source>
</evidence>
<protein>
    <submittedName>
        <fullName evidence="3">Flp pilus assembly complex ATPase component TadA</fullName>
    </submittedName>
</protein>
<dbReference type="Gene3D" id="2.60.200.20">
    <property type="match status" value="1"/>
</dbReference>
<dbReference type="Pfam" id="PF00498">
    <property type="entry name" value="FHA"/>
    <property type="match status" value="1"/>
</dbReference>
<dbReference type="InterPro" id="IPR008984">
    <property type="entry name" value="SMAD_FHA_dom_sf"/>
</dbReference>
<dbReference type="CDD" id="cd00060">
    <property type="entry name" value="FHA"/>
    <property type="match status" value="1"/>
</dbReference>
<dbReference type="Gene3D" id="3.40.50.300">
    <property type="entry name" value="P-loop containing nucleotide triphosphate hydrolases"/>
    <property type="match status" value="1"/>
</dbReference>
<dbReference type="SMART" id="SM00240">
    <property type="entry name" value="FHA"/>
    <property type="match status" value="1"/>
</dbReference>
<organism evidence="3 4">
    <name type="scientific">Alcaligenes faecalis</name>
    <dbReference type="NCBI Taxonomy" id="511"/>
    <lineage>
        <taxon>Bacteria</taxon>
        <taxon>Pseudomonadati</taxon>
        <taxon>Pseudomonadota</taxon>
        <taxon>Betaproteobacteria</taxon>
        <taxon>Burkholderiales</taxon>
        <taxon>Alcaligenaceae</taxon>
        <taxon>Alcaligenes</taxon>
    </lineage>
</organism>
<evidence type="ECO:0000313" key="3">
    <source>
        <dbReference type="EMBL" id="UPL22998.1"/>
    </source>
</evidence>
<reference evidence="3" key="1">
    <citation type="submission" date="2022-04" db="EMBL/GenBank/DDBJ databases">
        <title>Genomic mining of Alcaligenes faecalis D334 producing ectoin and derivatives.</title>
        <authorList>
            <person name="Doan V.T."/>
            <person name="Quach N.T."/>
            <person name="Vu T.-H.-N."/>
            <person name="Phi Q.-T."/>
        </authorList>
    </citation>
    <scope>NUCLEOTIDE SEQUENCE</scope>
    <source>
        <strain evidence="3">D334</strain>
    </source>
</reference>
<dbReference type="CDD" id="cd01130">
    <property type="entry name" value="VirB11-like_ATPase"/>
    <property type="match status" value="1"/>
</dbReference>
<comment type="similarity">
    <text evidence="1">Belongs to the GSP E family.</text>
</comment>
<name>A0AAE9KPU2_ALCFA</name>
<feature type="domain" description="FHA" evidence="2">
    <location>
        <begin position="22"/>
        <end position="71"/>
    </location>
</feature>
<dbReference type="GO" id="GO:0016887">
    <property type="term" value="F:ATP hydrolysis activity"/>
    <property type="evidence" value="ECO:0007669"/>
    <property type="project" value="InterPro"/>
</dbReference>
<dbReference type="AlphaFoldDB" id="A0AAE9KPU2"/>
<dbReference type="InterPro" id="IPR027417">
    <property type="entry name" value="P-loop_NTPase"/>
</dbReference>
<sequence>MLNLELESELGTTRPCTVSLPALIGRDPACDVVLPSWRIARQHASFLKRAGAVYIQDHGSLTGVQLNGKRVYDDGPLRLGDVLVLGGFKLRIAGFGQKVQPRVDMAVSDLGNPPETSIPQSFTMEEPRQTPQGEQGFFPPGQADLPVSDSDLFRQEQQRLHQALLSALELERRDLSRVTDKQLEQEAFDCLGRLIQAQCAVPKHEQARLQASVCAEAVGLGPLEPLLADASVSEIMVNHYDRVFVEQAGRLQAHPLVFSSESALRAIIDRILAPLGRRLDISSPAVDGRLADGSRFHAVLSPIAVKGTCVTIRKFPKRRLGLEDLLQTGSLSPEMAAFLQQAVQRRCNILVSGGTGTGKTTLLNVLSTCIDSGERIVTLEDAAELQLQHSNWVALESRPANAEGQGQVDIRSLLRQALRMRPDRIVVGECRGAEAFDMLSAMNTGHEGSMGTLHANTPRDALSRLEGMVLMAGLDLPLLVVREHIARALHIIVQLSRLPDGKRLVHEIVEVTGIEAQRIQLQTLYSYRPEFGFAASGLRSEHVSSAERQS</sequence>
<dbReference type="InterPro" id="IPR000253">
    <property type="entry name" value="FHA_dom"/>
</dbReference>
<proteinExistence type="inferred from homology"/>
<dbReference type="EMBL" id="CP095873">
    <property type="protein sequence ID" value="UPL22998.1"/>
    <property type="molecule type" value="Genomic_DNA"/>
</dbReference>
<dbReference type="PROSITE" id="PS50006">
    <property type="entry name" value="FHA_DOMAIN"/>
    <property type="match status" value="1"/>
</dbReference>
<evidence type="ECO:0000313" key="4">
    <source>
        <dbReference type="Proteomes" id="UP000830925"/>
    </source>
</evidence>
<dbReference type="Gene3D" id="3.30.450.380">
    <property type="match status" value="1"/>
</dbReference>
<dbReference type="SUPFAM" id="SSF52540">
    <property type="entry name" value="P-loop containing nucleoside triphosphate hydrolases"/>
    <property type="match status" value="1"/>
</dbReference>
<gene>
    <name evidence="3" type="primary">tadA</name>
    <name evidence="3" type="ORF">MXF72_07960</name>
</gene>
<dbReference type="SUPFAM" id="SSF49879">
    <property type="entry name" value="SMAD/FHA domain"/>
    <property type="match status" value="1"/>
</dbReference>
<dbReference type="InterPro" id="IPR001482">
    <property type="entry name" value="T2SS/T4SS_dom"/>
</dbReference>
<evidence type="ECO:0000259" key="2">
    <source>
        <dbReference type="PROSITE" id="PS50006"/>
    </source>
</evidence>
<dbReference type="PANTHER" id="PTHR30486:SF15">
    <property type="entry name" value="TYPE II_IV SECRETION SYSTEM ATPASE"/>
    <property type="match status" value="1"/>
</dbReference>
<dbReference type="InterPro" id="IPR050921">
    <property type="entry name" value="T4SS_GSP_E_ATPase"/>
</dbReference>